<dbReference type="RefSeq" id="WP_185048765.1">
    <property type="nucleotide sequence ID" value="NZ_BAABIX010000028.1"/>
</dbReference>
<gene>
    <name evidence="1" type="ORF">HNP84_001674</name>
</gene>
<dbReference type="Proteomes" id="UP000578449">
    <property type="component" value="Unassembled WGS sequence"/>
</dbReference>
<name>A0A840P244_9ACTN</name>
<keyword evidence="2" id="KW-1185">Reference proteome</keyword>
<evidence type="ECO:0000313" key="2">
    <source>
        <dbReference type="Proteomes" id="UP000578449"/>
    </source>
</evidence>
<reference evidence="1 2" key="1">
    <citation type="submission" date="2020-08" db="EMBL/GenBank/DDBJ databases">
        <title>Genomic Encyclopedia of Type Strains, Phase IV (KMG-IV): sequencing the most valuable type-strain genomes for metagenomic binning, comparative biology and taxonomic classification.</title>
        <authorList>
            <person name="Goeker M."/>
        </authorList>
    </citation>
    <scope>NUCLEOTIDE SEQUENCE [LARGE SCALE GENOMIC DNA]</scope>
    <source>
        <strain evidence="1 2">DSM 45615</strain>
    </source>
</reference>
<dbReference type="AlphaFoldDB" id="A0A840P244"/>
<organism evidence="1 2">
    <name type="scientific">Thermocatellispora tengchongensis</name>
    <dbReference type="NCBI Taxonomy" id="1073253"/>
    <lineage>
        <taxon>Bacteria</taxon>
        <taxon>Bacillati</taxon>
        <taxon>Actinomycetota</taxon>
        <taxon>Actinomycetes</taxon>
        <taxon>Streptosporangiales</taxon>
        <taxon>Streptosporangiaceae</taxon>
        <taxon>Thermocatellispora</taxon>
    </lineage>
</organism>
<dbReference type="EMBL" id="JACHGN010000003">
    <property type="protein sequence ID" value="MBB5131961.1"/>
    <property type="molecule type" value="Genomic_DNA"/>
</dbReference>
<accession>A0A840P244</accession>
<dbReference type="SUPFAM" id="SSF53335">
    <property type="entry name" value="S-adenosyl-L-methionine-dependent methyltransferases"/>
    <property type="match status" value="1"/>
</dbReference>
<comment type="caution">
    <text evidence="1">The sequence shown here is derived from an EMBL/GenBank/DDBJ whole genome shotgun (WGS) entry which is preliminary data.</text>
</comment>
<proteinExistence type="predicted"/>
<dbReference type="InterPro" id="IPR029063">
    <property type="entry name" value="SAM-dependent_MTases_sf"/>
</dbReference>
<evidence type="ECO:0000313" key="1">
    <source>
        <dbReference type="EMBL" id="MBB5131961.1"/>
    </source>
</evidence>
<sequence>MSETPDDRPPVLANIAFREHAEALAGLGMAETFAYIHRENMWGSETSVSGVGSEDVATAALRRDIPALLARLGARTLLDLPCGDFGWLSAAPLRLDSYIGADIVPALVEANRARHAGPGRSFELLDLTRDPLPRADVVLCRDCLVHLPFEQIFAAFANLRRSGSEWLLTTTFVDLRANRDIPLGDWRPLNLELPPFGLPEPEAVLIEGCAEEGGAYADKALGLWRVASLPAGPR</sequence>
<dbReference type="Gene3D" id="3.40.50.150">
    <property type="entry name" value="Vaccinia Virus protein VP39"/>
    <property type="match status" value="1"/>
</dbReference>
<evidence type="ECO:0008006" key="3">
    <source>
        <dbReference type="Google" id="ProtNLM"/>
    </source>
</evidence>
<protein>
    <recommendedName>
        <fullName evidence="3">Class I SAM-dependent methyltransferase</fullName>
    </recommendedName>
</protein>